<dbReference type="Proteomes" id="UP001152888">
    <property type="component" value="Unassembled WGS sequence"/>
</dbReference>
<evidence type="ECO:0000313" key="1">
    <source>
        <dbReference type="EMBL" id="CAH1963827.1"/>
    </source>
</evidence>
<reference evidence="1" key="1">
    <citation type="submission" date="2022-03" db="EMBL/GenBank/DDBJ databases">
        <authorList>
            <person name="Sayadi A."/>
        </authorList>
    </citation>
    <scope>NUCLEOTIDE SEQUENCE</scope>
</reference>
<accession>A0A9P0JZW8</accession>
<organism evidence="1 2">
    <name type="scientific">Acanthoscelides obtectus</name>
    <name type="common">Bean weevil</name>
    <name type="synonym">Bruchus obtectus</name>
    <dbReference type="NCBI Taxonomy" id="200917"/>
    <lineage>
        <taxon>Eukaryota</taxon>
        <taxon>Metazoa</taxon>
        <taxon>Ecdysozoa</taxon>
        <taxon>Arthropoda</taxon>
        <taxon>Hexapoda</taxon>
        <taxon>Insecta</taxon>
        <taxon>Pterygota</taxon>
        <taxon>Neoptera</taxon>
        <taxon>Endopterygota</taxon>
        <taxon>Coleoptera</taxon>
        <taxon>Polyphaga</taxon>
        <taxon>Cucujiformia</taxon>
        <taxon>Chrysomeloidea</taxon>
        <taxon>Chrysomelidae</taxon>
        <taxon>Bruchinae</taxon>
        <taxon>Bruchini</taxon>
        <taxon>Acanthoscelides</taxon>
    </lineage>
</organism>
<gene>
    <name evidence="1" type="ORF">ACAOBT_LOCUS5423</name>
</gene>
<protein>
    <submittedName>
        <fullName evidence="1">Uncharacterized protein</fullName>
    </submittedName>
</protein>
<dbReference type="EMBL" id="CAKOFQ010006710">
    <property type="protein sequence ID" value="CAH1963827.1"/>
    <property type="molecule type" value="Genomic_DNA"/>
</dbReference>
<keyword evidence="2" id="KW-1185">Reference proteome</keyword>
<proteinExistence type="predicted"/>
<name>A0A9P0JZW8_ACAOB</name>
<sequence>MMDMFPDTVPRILSWPPCICTTMRTAVG</sequence>
<evidence type="ECO:0000313" key="2">
    <source>
        <dbReference type="Proteomes" id="UP001152888"/>
    </source>
</evidence>
<dbReference type="AlphaFoldDB" id="A0A9P0JZW8"/>
<comment type="caution">
    <text evidence="1">The sequence shown here is derived from an EMBL/GenBank/DDBJ whole genome shotgun (WGS) entry which is preliminary data.</text>
</comment>